<dbReference type="Proteomes" id="UP000054047">
    <property type="component" value="Unassembled WGS sequence"/>
</dbReference>
<name>A0A0C2CSH5_9BILA</name>
<organism evidence="1 2">
    <name type="scientific">Ancylostoma duodenale</name>
    <dbReference type="NCBI Taxonomy" id="51022"/>
    <lineage>
        <taxon>Eukaryota</taxon>
        <taxon>Metazoa</taxon>
        <taxon>Ecdysozoa</taxon>
        <taxon>Nematoda</taxon>
        <taxon>Chromadorea</taxon>
        <taxon>Rhabditida</taxon>
        <taxon>Rhabditina</taxon>
        <taxon>Rhabditomorpha</taxon>
        <taxon>Strongyloidea</taxon>
        <taxon>Ancylostomatidae</taxon>
        <taxon>Ancylostomatinae</taxon>
        <taxon>Ancylostoma</taxon>
    </lineage>
</organism>
<keyword evidence="2" id="KW-1185">Reference proteome</keyword>
<dbReference type="AlphaFoldDB" id="A0A0C2CSH5"/>
<dbReference type="OrthoDB" id="5839195at2759"/>
<evidence type="ECO:0000313" key="2">
    <source>
        <dbReference type="Proteomes" id="UP000054047"/>
    </source>
</evidence>
<dbReference type="EMBL" id="KN731604">
    <property type="protein sequence ID" value="KIH59788.1"/>
    <property type="molecule type" value="Genomic_DNA"/>
</dbReference>
<gene>
    <name evidence="1" type="ORF">ANCDUO_09970</name>
</gene>
<reference evidence="1 2" key="1">
    <citation type="submission" date="2013-12" db="EMBL/GenBank/DDBJ databases">
        <title>Draft genome of the parsitic nematode Ancylostoma duodenale.</title>
        <authorList>
            <person name="Mitreva M."/>
        </authorList>
    </citation>
    <scope>NUCLEOTIDE SEQUENCE [LARGE SCALE GENOMIC DNA]</scope>
    <source>
        <strain evidence="1 2">Zhejiang</strain>
    </source>
</reference>
<proteinExistence type="predicted"/>
<evidence type="ECO:0000313" key="1">
    <source>
        <dbReference type="EMBL" id="KIH59788.1"/>
    </source>
</evidence>
<protein>
    <submittedName>
        <fullName evidence="1">Uncharacterized protein</fullName>
    </submittedName>
</protein>
<accession>A0A0C2CSH5</accession>
<sequence>MSNAVRKSLRKQGLQDVVRVVDIPPTNLKKKLVRNRAYDRLCNTPGYVTCPNGRTGDCMMSGVIYLITCQSCGEEYIGETGRPLRI</sequence>